<dbReference type="EMBL" id="GBRH01225872">
    <property type="protein sequence ID" value="JAD72023.1"/>
    <property type="molecule type" value="Transcribed_RNA"/>
</dbReference>
<dbReference type="AlphaFoldDB" id="A0A0A9CC45"/>
<reference evidence="1" key="2">
    <citation type="journal article" date="2015" name="Data Brief">
        <title>Shoot transcriptome of the giant reed, Arundo donax.</title>
        <authorList>
            <person name="Barrero R.A."/>
            <person name="Guerrero F.D."/>
            <person name="Moolhuijzen P."/>
            <person name="Goolsby J.A."/>
            <person name="Tidwell J."/>
            <person name="Bellgard S.E."/>
            <person name="Bellgard M.I."/>
        </authorList>
    </citation>
    <scope>NUCLEOTIDE SEQUENCE</scope>
    <source>
        <tissue evidence="1">Shoot tissue taken approximately 20 cm above the soil surface</tissue>
    </source>
</reference>
<organism evidence="1">
    <name type="scientific">Arundo donax</name>
    <name type="common">Giant reed</name>
    <name type="synonym">Donax arundinaceus</name>
    <dbReference type="NCBI Taxonomy" id="35708"/>
    <lineage>
        <taxon>Eukaryota</taxon>
        <taxon>Viridiplantae</taxon>
        <taxon>Streptophyta</taxon>
        <taxon>Embryophyta</taxon>
        <taxon>Tracheophyta</taxon>
        <taxon>Spermatophyta</taxon>
        <taxon>Magnoliopsida</taxon>
        <taxon>Liliopsida</taxon>
        <taxon>Poales</taxon>
        <taxon>Poaceae</taxon>
        <taxon>PACMAD clade</taxon>
        <taxon>Arundinoideae</taxon>
        <taxon>Arundineae</taxon>
        <taxon>Arundo</taxon>
    </lineage>
</organism>
<evidence type="ECO:0000313" key="1">
    <source>
        <dbReference type="EMBL" id="JAD72023.1"/>
    </source>
</evidence>
<sequence length="69" mass="8167">MVINNYSSFKISKLFSKRTNETHLGLCELAEFLLKIHQDCREEKITIVHVHIACTTHIYMSCLFFKFPF</sequence>
<accession>A0A0A9CC45</accession>
<proteinExistence type="predicted"/>
<protein>
    <submittedName>
        <fullName evidence="1">Uncharacterized protein</fullName>
    </submittedName>
</protein>
<reference evidence="1" key="1">
    <citation type="submission" date="2014-09" db="EMBL/GenBank/DDBJ databases">
        <authorList>
            <person name="Magalhaes I.L.F."/>
            <person name="Oliveira U."/>
            <person name="Santos F.R."/>
            <person name="Vidigal T.H.D.A."/>
            <person name="Brescovit A.D."/>
            <person name="Santos A.J."/>
        </authorList>
    </citation>
    <scope>NUCLEOTIDE SEQUENCE</scope>
    <source>
        <tissue evidence="1">Shoot tissue taken approximately 20 cm above the soil surface</tissue>
    </source>
</reference>
<name>A0A0A9CC45_ARUDO</name>